<gene>
    <name evidence="3" type="ordered locus">Mahau_1215</name>
</gene>
<dbReference type="Gene3D" id="3.40.50.720">
    <property type="entry name" value="NAD(P)-binding Rossmann-like Domain"/>
    <property type="match status" value="1"/>
</dbReference>
<dbReference type="HOGENOM" id="CLU_023194_1_3_9"/>
<feature type="domain" description="GFO/IDH/MocA-like oxidoreductase" evidence="2">
    <location>
        <begin position="133"/>
        <end position="244"/>
    </location>
</feature>
<dbReference type="Proteomes" id="UP000008457">
    <property type="component" value="Chromosome"/>
</dbReference>
<dbReference type="EMBL" id="CP002360">
    <property type="protein sequence ID" value="AEE96411.1"/>
    <property type="molecule type" value="Genomic_DNA"/>
</dbReference>
<sequence>MLRVCVIGMGPIGNLHANIYKEDALAQLVGVCDIVPERAESAGKRLGVPWFTDAQEMLDELAPDLCSVATGGYEYGSDHYEPTIQALSAGCHVLCEKPICNEIPKAERMVALAREKGLCFGVDFNHRFTPAARLARKWVDDGRLGEPLFLNMALWIGKPQDFESPYFHLKALNPHSVDTMRHFCGDITRVQCFAMKAPGRTIWSTASINVQFRNGAVGHLTSSYDIKRGHPMERCEFAGTKGRFVLDDMWREATLYPADSLEKTVYTNPVFGGYRDFDDTFKARLHRFLEQVGEGTKPEDIDGTGADGLAAQRVIAAAIKSLDTGEIVNVED</sequence>
<dbReference type="eggNOG" id="COG0673">
    <property type="taxonomic scope" value="Bacteria"/>
</dbReference>
<dbReference type="KEGG" id="mas:Mahau_1215"/>
<keyword evidence="4" id="KW-1185">Reference proteome</keyword>
<dbReference type="PANTHER" id="PTHR43377">
    <property type="entry name" value="BILIVERDIN REDUCTASE A"/>
    <property type="match status" value="1"/>
</dbReference>
<reference evidence="4" key="1">
    <citation type="submission" date="2010-11" db="EMBL/GenBank/DDBJ databases">
        <title>The complete genome of Mahella australiensis DSM 15567.</title>
        <authorList>
            <consortium name="US DOE Joint Genome Institute (JGI-PGF)"/>
            <person name="Lucas S."/>
            <person name="Copeland A."/>
            <person name="Lapidus A."/>
            <person name="Bruce D."/>
            <person name="Goodwin L."/>
            <person name="Pitluck S."/>
            <person name="Kyrpides N."/>
            <person name="Mavromatis K."/>
            <person name="Pagani I."/>
            <person name="Ivanova N."/>
            <person name="Teshima H."/>
            <person name="Brettin T."/>
            <person name="Detter J.C."/>
            <person name="Han C."/>
            <person name="Tapia R."/>
            <person name="Land M."/>
            <person name="Hauser L."/>
            <person name="Markowitz V."/>
            <person name="Cheng J.-F."/>
            <person name="Hugenholtz P."/>
            <person name="Woyke T."/>
            <person name="Wu D."/>
            <person name="Spring S."/>
            <person name="Pukall R."/>
            <person name="Steenblock K."/>
            <person name="Schneider S."/>
            <person name="Klenk H.-P."/>
            <person name="Eisen J.A."/>
        </authorList>
    </citation>
    <scope>NUCLEOTIDE SEQUENCE [LARGE SCALE GENOMIC DNA]</scope>
    <source>
        <strain evidence="4">DSM 15567 / CIP 107919 / 50-1 BON</strain>
    </source>
</reference>
<name>F3ZW31_MAHA5</name>
<dbReference type="InterPro" id="IPR036291">
    <property type="entry name" value="NAD(P)-bd_dom_sf"/>
</dbReference>
<feature type="domain" description="Gfo/Idh/MocA-like oxidoreductase N-terminal" evidence="1">
    <location>
        <begin position="2"/>
        <end position="124"/>
    </location>
</feature>
<evidence type="ECO:0000313" key="4">
    <source>
        <dbReference type="Proteomes" id="UP000008457"/>
    </source>
</evidence>
<dbReference type="RefSeq" id="WP_013780841.1">
    <property type="nucleotide sequence ID" value="NC_015520.1"/>
</dbReference>
<dbReference type="Pfam" id="PF22725">
    <property type="entry name" value="GFO_IDH_MocA_C3"/>
    <property type="match status" value="1"/>
</dbReference>
<accession>F3ZW31</accession>
<dbReference type="GO" id="GO:0000166">
    <property type="term" value="F:nucleotide binding"/>
    <property type="evidence" value="ECO:0007669"/>
    <property type="project" value="InterPro"/>
</dbReference>
<dbReference type="Pfam" id="PF01408">
    <property type="entry name" value="GFO_IDH_MocA"/>
    <property type="match status" value="1"/>
</dbReference>
<proteinExistence type="predicted"/>
<dbReference type="STRING" id="697281.Mahau_1215"/>
<protein>
    <submittedName>
        <fullName evidence="3">Oxidoreductase domain protein</fullName>
    </submittedName>
</protein>
<dbReference type="InterPro" id="IPR055170">
    <property type="entry name" value="GFO_IDH_MocA-like_dom"/>
</dbReference>
<reference evidence="3 4" key="2">
    <citation type="journal article" date="2011" name="Stand. Genomic Sci.">
        <title>Complete genome sequence of Mahella australiensis type strain (50-1 BON).</title>
        <authorList>
            <person name="Sikorski J."/>
            <person name="Teshima H."/>
            <person name="Nolan M."/>
            <person name="Lucas S."/>
            <person name="Hammon N."/>
            <person name="Deshpande S."/>
            <person name="Cheng J.F."/>
            <person name="Pitluck S."/>
            <person name="Liolios K."/>
            <person name="Pagani I."/>
            <person name="Ivanova N."/>
            <person name="Huntemann M."/>
            <person name="Mavromatis K."/>
            <person name="Ovchinikova G."/>
            <person name="Pati A."/>
            <person name="Tapia R."/>
            <person name="Han C."/>
            <person name="Goodwin L."/>
            <person name="Chen A."/>
            <person name="Palaniappan K."/>
            <person name="Land M."/>
            <person name="Hauser L."/>
            <person name="Ngatchou-Djao O.D."/>
            <person name="Rohde M."/>
            <person name="Pukall R."/>
            <person name="Spring S."/>
            <person name="Abt B."/>
            <person name="Goker M."/>
            <person name="Detter J.C."/>
            <person name="Woyke T."/>
            <person name="Bristow J."/>
            <person name="Markowitz V."/>
            <person name="Hugenholtz P."/>
            <person name="Eisen J.A."/>
            <person name="Kyrpides N.C."/>
            <person name="Klenk H.P."/>
            <person name="Lapidus A."/>
        </authorList>
    </citation>
    <scope>NUCLEOTIDE SEQUENCE [LARGE SCALE GENOMIC DNA]</scope>
    <source>
        <strain evidence="4">DSM 15567 / CIP 107919 / 50-1 BON</strain>
    </source>
</reference>
<evidence type="ECO:0000313" key="3">
    <source>
        <dbReference type="EMBL" id="AEE96411.1"/>
    </source>
</evidence>
<dbReference type="PANTHER" id="PTHR43377:SF8">
    <property type="entry name" value="BLR3664 PROTEIN"/>
    <property type="match status" value="1"/>
</dbReference>
<dbReference type="OrthoDB" id="240873at2"/>
<dbReference type="Gene3D" id="3.30.360.10">
    <property type="entry name" value="Dihydrodipicolinate Reductase, domain 2"/>
    <property type="match status" value="1"/>
</dbReference>
<evidence type="ECO:0000259" key="2">
    <source>
        <dbReference type="Pfam" id="PF22725"/>
    </source>
</evidence>
<dbReference type="InterPro" id="IPR051450">
    <property type="entry name" value="Gfo/Idh/MocA_Oxidoreductases"/>
</dbReference>
<dbReference type="InterPro" id="IPR000683">
    <property type="entry name" value="Gfo/Idh/MocA-like_OxRdtase_N"/>
</dbReference>
<evidence type="ECO:0000259" key="1">
    <source>
        <dbReference type="Pfam" id="PF01408"/>
    </source>
</evidence>
<dbReference type="AlphaFoldDB" id="F3ZW31"/>
<dbReference type="SUPFAM" id="SSF51735">
    <property type="entry name" value="NAD(P)-binding Rossmann-fold domains"/>
    <property type="match status" value="1"/>
</dbReference>
<organism evidence="3 4">
    <name type="scientific">Mahella australiensis (strain DSM 15567 / CIP 107919 / 50-1 BON)</name>
    <dbReference type="NCBI Taxonomy" id="697281"/>
    <lineage>
        <taxon>Bacteria</taxon>
        <taxon>Bacillati</taxon>
        <taxon>Bacillota</taxon>
        <taxon>Clostridia</taxon>
        <taxon>Thermoanaerobacterales</taxon>
        <taxon>Thermoanaerobacterales Family IV. Incertae Sedis</taxon>
        <taxon>Mahella</taxon>
    </lineage>
</organism>
<dbReference type="SUPFAM" id="SSF55347">
    <property type="entry name" value="Glyceraldehyde-3-phosphate dehydrogenase-like, C-terminal domain"/>
    <property type="match status" value="1"/>
</dbReference>